<dbReference type="SUPFAM" id="SSF47203">
    <property type="entry name" value="Acyl-CoA dehydrogenase C-terminal domain-like"/>
    <property type="match status" value="1"/>
</dbReference>
<evidence type="ECO:0000313" key="11">
    <source>
        <dbReference type="Proteomes" id="UP001445472"/>
    </source>
</evidence>
<dbReference type="Pfam" id="PF02771">
    <property type="entry name" value="Acyl-CoA_dh_N"/>
    <property type="match status" value="1"/>
</dbReference>
<evidence type="ECO:0000256" key="4">
    <source>
        <dbReference type="ARBA" id="ARBA00022827"/>
    </source>
</evidence>
<accession>A0ABV1UXN3</accession>
<dbReference type="RefSeq" id="WP_351977090.1">
    <property type="nucleotide sequence ID" value="NZ_JBEPBX010000017.1"/>
</dbReference>
<dbReference type="Pfam" id="PF00441">
    <property type="entry name" value="Acyl-CoA_dh_1"/>
    <property type="match status" value="1"/>
</dbReference>
<keyword evidence="5 6" id="KW-0560">Oxidoreductase</keyword>
<evidence type="ECO:0000256" key="5">
    <source>
        <dbReference type="ARBA" id="ARBA00023002"/>
    </source>
</evidence>
<proteinExistence type="inferred from homology"/>
<evidence type="ECO:0000313" key="10">
    <source>
        <dbReference type="EMBL" id="MER6615540.1"/>
    </source>
</evidence>
<evidence type="ECO:0000256" key="6">
    <source>
        <dbReference type="RuleBase" id="RU362125"/>
    </source>
</evidence>
<dbReference type="InterPro" id="IPR009075">
    <property type="entry name" value="AcylCo_DH/oxidase_C"/>
</dbReference>
<feature type="domain" description="Acyl-CoA dehydrogenase/oxidase N-terminal" evidence="9">
    <location>
        <begin position="21"/>
        <end position="107"/>
    </location>
</feature>
<evidence type="ECO:0000259" key="8">
    <source>
        <dbReference type="Pfam" id="PF02770"/>
    </source>
</evidence>
<comment type="similarity">
    <text evidence="2 6">Belongs to the acyl-CoA dehydrogenase family.</text>
</comment>
<keyword evidence="3 6" id="KW-0285">Flavoprotein</keyword>
<dbReference type="Gene3D" id="1.20.140.10">
    <property type="entry name" value="Butyryl-CoA Dehydrogenase, subunit A, domain 3"/>
    <property type="match status" value="1"/>
</dbReference>
<dbReference type="InterPro" id="IPR009100">
    <property type="entry name" value="AcylCoA_DH/oxidase_NM_dom_sf"/>
</dbReference>
<keyword evidence="11" id="KW-1185">Reference proteome</keyword>
<feature type="domain" description="Acyl-CoA oxidase/dehydrogenase middle" evidence="8">
    <location>
        <begin position="112"/>
        <end position="207"/>
    </location>
</feature>
<dbReference type="InterPro" id="IPR046373">
    <property type="entry name" value="Acyl-CoA_Oxase/DH_mid-dom_sf"/>
</dbReference>
<comment type="cofactor">
    <cofactor evidence="1 6">
        <name>FAD</name>
        <dbReference type="ChEBI" id="CHEBI:57692"/>
    </cofactor>
</comment>
<organism evidence="10 11">
    <name type="scientific">Streptomyces xantholiticus</name>
    <dbReference type="NCBI Taxonomy" id="68285"/>
    <lineage>
        <taxon>Bacteria</taxon>
        <taxon>Bacillati</taxon>
        <taxon>Actinomycetota</taxon>
        <taxon>Actinomycetes</taxon>
        <taxon>Kitasatosporales</taxon>
        <taxon>Streptomycetaceae</taxon>
        <taxon>Streptomyces</taxon>
    </lineage>
</organism>
<evidence type="ECO:0000256" key="3">
    <source>
        <dbReference type="ARBA" id="ARBA00022630"/>
    </source>
</evidence>
<dbReference type="Pfam" id="PF02770">
    <property type="entry name" value="Acyl-CoA_dh_M"/>
    <property type="match status" value="1"/>
</dbReference>
<evidence type="ECO:0000256" key="2">
    <source>
        <dbReference type="ARBA" id="ARBA00009347"/>
    </source>
</evidence>
<dbReference type="InterPro" id="IPR013786">
    <property type="entry name" value="AcylCoA_DH/ox_N"/>
</dbReference>
<evidence type="ECO:0000259" key="9">
    <source>
        <dbReference type="Pfam" id="PF02771"/>
    </source>
</evidence>
<feature type="domain" description="Acyl-CoA dehydrogenase/oxidase C-terminal" evidence="7">
    <location>
        <begin position="230"/>
        <end position="373"/>
    </location>
</feature>
<gene>
    <name evidence="10" type="ORF">ABT276_19685</name>
</gene>
<dbReference type="Proteomes" id="UP001445472">
    <property type="component" value="Unassembled WGS sequence"/>
</dbReference>
<comment type="caution">
    <text evidence="10">The sequence shown here is derived from an EMBL/GenBank/DDBJ whole genome shotgun (WGS) entry which is preliminary data.</text>
</comment>
<evidence type="ECO:0000259" key="7">
    <source>
        <dbReference type="Pfam" id="PF00441"/>
    </source>
</evidence>
<sequence>MNAMESQEHRDLREAVAALGRRHGKDFDRAALWAEAGKLGYLGVNLPEEYGGGGGGISELSIVLEESGAAGCPLLMMIVSPAICATVIARFGTDEQKQRWLPGLADGSLTMAFGITEPDAGSNSHRITTTARRDGDGWTLSGRKVFVSGVDIADATLIVGRTEDARTGRLKPCLFIVPRDAEGFRRSAIDMELQAQEKQFELVLDDVRLPADALVGGGASHADGCGGEDSGLLQLFAGLNPERIMTAAFAIGMGRYALTQAVEYAKTRQVWKTPIGAHQAVAHPLAQAHIELELARLMMQKAAALYDAGDDTGAGEAANMAKYAAGEACVKAVDQAVHTLGGNGLTREYGLARLVTAARVARIAPVSREMILNYVSHQSLGLPKSY</sequence>
<dbReference type="PANTHER" id="PTHR48083:SF1">
    <property type="entry name" value="DEHYDROGENASE, PUTATIVE (AFU_ORTHOLOGUE AFUA_7G06510)-RELATED"/>
    <property type="match status" value="1"/>
</dbReference>
<keyword evidence="4 6" id="KW-0274">FAD</keyword>
<dbReference type="InterPro" id="IPR037069">
    <property type="entry name" value="AcylCoA_DH/ox_N_sf"/>
</dbReference>
<reference evidence="10 11" key="1">
    <citation type="submission" date="2024-06" db="EMBL/GenBank/DDBJ databases">
        <title>The Natural Products Discovery Center: Release of the First 8490 Sequenced Strains for Exploring Actinobacteria Biosynthetic Diversity.</title>
        <authorList>
            <person name="Kalkreuter E."/>
            <person name="Kautsar S.A."/>
            <person name="Yang D."/>
            <person name="Bader C.D."/>
            <person name="Teijaro C.N."/>
            <person name="Fluegel L."/>
            <person name="Davis C.M."/>
            <person name="Simpson J.R."/>
            <person name="Lauterbach L."/>
            <person name="Steele A.D."/>
            <person name="Gui C."/>
            <person name="Meng S."/>
            <person name="Li G."/>
            <person name="Viehrig K."/>
            <person name="Ye F."/>
            <person name="Su P."/>
            <person name="Kiefer A.F."/>
            <person name="Nichols A."/>
            <person name="Cepeda A.J."/>
            <person name="Yan W."/>
            <person name="Fan B."/>
            <person name="Jiang Y."/>
            <person name="Adhikari A."/>
            <person name="Zheng C.-J."/>
            <person name="Schuster L."/>
            <person name="Cowan T.M."/>
            <person name="Smanski M.J."/>
            <person name="Chevrette M.G."/>
            <person name="De Carvalho L.P.S."/>
            <person name="Shen B."/>
        </authorList>
    </citation>
    <scope>NUCLEOTIDE SEQUENCE [LARGE SCALE GENOMIC DNA]</scope>
    <source>
        <strain evidence="10 11">NPDC000837</strain>
    </source>
</reference>
<dbReference type="InterPro" id="IPR006091">
    <property type="entry name" value="Acyl-CoA_Oxase/DH_mid-dom"/>
</dbReference>
<dbReference type="Gene3D" id="2.40.110.10">
    <property type="entry name" value="Butyryl-CoA Dehydrogenase, subunit A, domain 2"/>
    <property type="match status" value="1"/>
</dbReference>
<evidence type="ECO:0000256" key="1">
    <source>
        <dbReference type="ARBA" id="ARBA00001974"/>
    </source>
</evidence>
<dbReference type="Gene3D" id="1.10.540.10">
    <property type="entry name" value="Acyl-CoA dehydrogenase/oxidase, N-terminal domain"/>
    <property type="match status" value="1"/>
</dbReference>
<dbReference type="CDD" id="cd00567">
    <property type="entry name" value="ACAD"/>
    <property type="match status" value="1"/>
</dbReference>
<name>A0ABV1UXN3_9ACTN</name>
<dbReference type="InterPro" id="IPR036250">
    <property type="entry name" value="AcylCo_DH-like_C"/>
</dbReference>
<dbReference type="SUPFAM" id="SSF56645">
    <property type="entry name" value="Acyl-CoA dehydrogenase NM domain-like"/>
    <property type="match status" value="1"/>
</dbReference>
<dbReference type="PANTHER" id="PTHR48083">
    <property type="entry name" value="MEDIUM-CHAIN SPECIFIC ACYL-COA DEHYDROGENASE, MITOCHONDRIAL-RELATED"/>
    <property type="match status" value="1"/>
</dbReference>
<dbReference type="EMBL" id="JBEPBX010000017">
    <property type="protein sequence ID" value="MER6615540.1"/>
    <property type="molecule type" value="Genomic_DNA"/>
</dbReference>
<protein>
    <submittedName>
        <fullName evidence="10">Acyl-CoA dehydrogenase family protein</fullName>
    </submittedName>
</protein>
<dbReference type="InterPro" id="IPR050741">
    <property type="entry name" value="Acyl-CoA_dehydrogenase"/>
</dbReference>